<accession>A0A1I8GG02</accession>
<evidence type="ECO:0000313" key="2">
    <source>
        <dbReference type="WBParaSite" id="maker-uti_cns_0001901-snap-gene-0.12-mRNA-1"/>
    </source>
</evidence>
<dbReference type="Proteomes" id="UP000095280">
    <property type="component" value="Unplaced"/>
</dbReference>
<reference evidence="2" key="1">
    <citation type="submission" date="2016-11" db="UniProtKB">
        <authorList>
            <consortium name="WormBaseParasite"/>
        </authorList>
    </citation>
    <scope>IDENTIFICATION</scope>
</reference>
<proteinExistence type="predicted"/>
<sequence length="342" mass="38088">SAAISFQQLKACPAESVAQSDGVNIESGSSLARRIACSADNDATSCQELRCTLSCKLKSKCTAALYRSGQCLMAGVEAFLSQWLPDSSCRTFVDTAAVRKFQLERTGDLSAGVRQSMKLLYNFRMGMFNLAQIPDGGNPHAPLARGVLHNKSMGIYLTGQADSLLDVVTAPDTDRLFIPASNVTVYIRGRFLPNFYYNPPMMHFFYFTMCNDTSTLGERFTINPKGKLFRLQLSMHVLKYNRYVKSANAFLNTSDFASFGYRTNSNDSTTLFYNGQQWNCPVGTAQLNAKRLNSPEHYSCLRFGGFRVPELSLMGWLQCFSLARGKLTAADIEEIETWCKNH</sequence>
<protein>
    <submittedName>
        <fullName evidence="2">VDE domain-containing protein</fullName>
    </submittedName>
</protein>
<name>A0A1I8GG02_9PLAT</name>
<organism evidence="1 2">
    <name type="scientific">Macrostomum lignano</name>
    <dbReference type="NCBI Taxonomy" id="282301"/>
    <lineage>
        <taxon>Eukaryota</taxon>
        <taxon>Metazoa</taxon>
        <taxon>Spiralia</taxon>
        <taxon>Lophotrochozoa</taxon>
        <taxon>Platyhelminthes</taxon>
        <taxon>Rhabditophora</taxon>
        <taxon>Macrostomorpha</taxon>
        <taxon>Macrostomida</taxon>
        <taxon>Macrostomidae</taxon>
        <taxon>Macrostomum</taxon>
    </lineage>
</organism>
<evidence type="ECO:0000313" key="1">
    <source>
        <dbReference type="Proteomes" id="UP000095280"/>
    </source>
</evidence>
<dbReference type="AlphaFoldDB" id="A0A1I8GG02"/>
<dbReference type="WBParaSite" id="maker-uti_cns_0001901-snap-gene-0.12-mRNA-1">
    <property type="protein sequence ID" value="maker-uti_cns_0001901-snap-gene-0.12-mRNA-1"/>
    <property type="gene ID" value="maker-uti_cns_0001901-snap-gene-0.12"/>
</dbReference>
<keyword evidence="1" id="KW-1185">Reference proteome</keyword>